<evidence type="ECO:0000313" key="8">
    <source>
        <dbReference type="Proteomes" id="UP000700596"/>
    </source>
</evidence>
<dbReference type="Pfam" id="PF01544">
    <property type="entry name" value="CorA"/>
    <property type="match status" value="1"/>
</dbReference>
<feature type="region of interest" description="Disordered" evidence="5">
    <location>
        <begin position="529"/>
        <end position="554"/>
    </location>
</feature>
<dbReference type="GO" id="GO:0046873">
    <property type="term" value="F:metal ion transmembrane transporter activity"/>
    <property type="evidence" value="ECO:0007669"/>
    <property type="project" value="InterPro"/>
</dbReference>
<feature type="transmembrane region" description="Helical" evidence="6">
    <location>
        <begin position="467"/>
        <end position="488"/>
    </location>
</feature>
<evidence type="ECO:0000256" key="5">
    <source>
        <dbReference type="SAM" id="MobiDB-lite"/>
    </source>
</evidence>
<comment type="subcellular location">
    <subcellularLocation>
        <location evidence="1">Membrane</location>
        <topology evidence="1">Multi-pass membrane protein</topology>
    </subcellularLocation>
</comment>
<comment type="caution">
    <text evidence="7">The sequence shown here is derived from an EMBL/GenBank/DDBJ whole genome shotgun (WGS) entry which is preliminary data.</text>
</comment>
<dbReference type="EMBL" id="JAGMWT010000026">
    <property type="protein sequence ID" value="KAH7110817.1"/>
    <property type="molecule type" value="Genomic_DNA"/>
</dbReference>
<dbReference type="SUPFAM" id="SSF144083">
    <property type="entry name" value="Magnesium transport protein CorA, transmembrane region"/>
    <property type="match status" value="1"/>
</dbReference>
<dbReference type="Proteomes" id="UP000700596">
    <property type="component" value="Unassembled WGS sequence"/>
</dbReference>
<dbReference type="GO" id="GO:0016020">
    <property type="term" value="C:membrane"/>
    <property type="evidence" value="ECO:0007669"/>
    <property type="project" value="UniProtKB-SubCell"/>
</dbReference>
<keyword evidence="2 6" id="KW-0812">Transmembrane</keyword>
<keyword evidence="4 6" id="KW-0472">Membrane</keyword>
<evidence type="ECO:0000256" key="4">
    <source>
        <dbReference type="ARBA" id="ARBA00023136"/>
    </source>
</evidence>
<proteinExistence type="predicted"/>
<dbReference type="OrthoDB" id="426293at2759"/>
<dbReference type="InterPro" id="IPR002523">
    <property type="entry name" value="MgTranspt_CorA/ZnTranspt_ZntB"/>
</dbReference>
<sequence>MSQSSLSMEGPLGLREEHHEQADLCTRLLNGIAGEFRSRAARQLLGFLWSSTIDNADLNIAKQWGAPVQYFSASDFDVVGKQLATGIGARTAGDLWNFIRQVNVPSQMTLDAKPTFGRLVQVRSIPPIVALQLLTALDRRFLMERLFSNLISAGISDGYIPHLGLDSGPAFFWSFTIKYYYLHDDKPNTYEGQISGPLHEKDEDLFICRGTAIVAVSLDLDAFLDRSKSRNDPEDMCGDYPWITLILSTNQQNDMKRPRFLNAAEAFLWAVSHEMNWIRRELRRVSNRIASLAVPSDDFLFNRSYRDSLLFEDGAYTNSTTYFWALQSLRAVNDCINSIETAWNTYDKASLLNVCHFNENSPSYINNAVNPEPDLPKRPSRYLDDIQAEFRKLKDLQAVNNARQEEIKSLRDGLFNASTVLEARTTVLQGRNIQLLTYISMVFLPASFVTSVFGMDILDSRVKVKDFAIIFSVICGFTYIVIIVLRLGGFVDVYKKVKGKPPMENAVQLQIQPISSSGDLISRFRRTRAPKPGALDTEKGNQRSQAPADSTPKP</sequence>
<dbReference type="Gene3D" id="1.20.58.340">
    <property type="entry name" value="Magnesium transport protein CorA, transmembrane region"/>
    <property type="match status" value="1"/>
</dbReference>
<organism evidence="7 8">
    <name type="scientific">Dendryphion nanum</name>
    <dbReference type="NCBI Taxonomy" id="256645"/>
    <lineage>
        <taxon>Eukaryota</taxon>
        <taxon>Fungi</taxon>
        <taxon>Dikarya</taxon>
        <taxon>Ascomycota</taxon>
        <taxon>Pezizomycotina</taxon>
        <taxon>Dothideomycetes</taxon>
        <taxon>Pleosporomycetidae</taxon>
        <taxon>Pleosporales</taxon>
        <taxon>Torulaceae</taxon>
        <taxon>Dendryphion</taxon>
    </lineage>
</organism>
<keyword evidence="3 6" id="KW-1133">Transmembrane helix</keyword>
<evidence type="ECO:0000256" key="6">
    <source>
        <dbReference type="SAM" id="Phobius"/>
    </source>
</evidence>
<evidence type="ECO:0000256" key="3">
    <source>
        <dbReference type="ARBA" id="ARBA00022989"/>
    </source>
</evidence>
<feature type="transmembrane region" description="Helical" evidence="6">
    <location>
        <begin position="435"/>
        <end position="455"/>
    </location>
</feature>
<evidence type="ECO:0000256" key="2">
    <source>
        <dbReference type="ARBA" id="ARBA00022692"/>
    </source>
</evidence>
<dbReference type="InterPro" id="IPR045863">
    <property type="entry name" value="CorA_TM1_TM2"/>
</dbReference>
<protein>
    <submittedName>
        <fullName evidence="7">Uncharacterized protein</fullName>
    </submittedName>
</protein>
<reference evidence="7" key="1">
    <citation type="journal article" date="2021" name="Nat. Commun.">
        <title>Genetic determinants of endophytism in the Arabidopsis root mycobiome.</title>
        <authorList>
            <person name="Mesny F."/>
            <person name="Miyauchi S."/>
            <person name="Thiergart T."/>
            <person name="Pickel B."/>
            <person name="Atanasova L."/>
            <person name="Karlsson M."/>
            <person name="Huettel B."/>
            <person name="Barry K.W."/>
            <person name="Haridas S."/>
            <person name="Chen C."/>
            <person name="Bauer D."/>
            <person name="Andreopoulos W."/>
            <person name="Pangilinan J."/>
            <person name="LaButti K."/>
            <person name="Riley R."/>
            <person name="Lipzen A."/>
            <person name="Clum A."/>
            <person name="Drula E."/>
            <person name="Henrissat B."/>
            <person name="Kohler A."/>
            <person name="Grigoriev I.V."/>
            <person name="Martin F.M."/>
            <person name="Hacquard S."/>
        </authorList>
    </citation>
    <scope>NUCLEOTIDE SEQUENCE</scope>
    <source>
        <strain evidence="7">MPI-CAGE-CH-0243</strain>
    </source>
</reference>
<evidence type="ECO:0000256" key="1">
    <source>
        <dbReference type="ARBA" id="ARBA00004141"/>
    </source>
</evidence>
<name>A0A9P9D1P4_9PLEO</name>
<dbReference type="AlphaFoldDB" id="A0A9P9D1P4"/>
<evidence type="ECO:0000313" key="7">
    <source>
        <dbReference type="EMBL" id="KAH7110817.1"/>
    </source>
</evidence>
<gene>
    <name evidence="7" type="ORF">B0J11DRAFT_202527</name>
</gene>
<keyword evidence="8" id="KW-1185">Reference proteome</keyword>
<accession>A0A9P9D1P4</accession>